<feature type="transmembrane region" description="Helical" evidence="9">
    <location>
        <begin position="382"/>
        <end position="405"/>
    </location>
</feature>
<evidence type="ECO:0000256" key="8">
    <source>
        <dbReference type="SAM" id="MobiDB-lite"/>
    </source>
</evidence>
<protein>
    <submittedName>
        <fullName evidence="11">Glucose transporter</fullName>
    </submittedName>
</protein>
<dbReference type="NCBIfam" id="TIGR00879">
    <property type="entry name" value="SP"/>
    <property type="match status" value="1"/>
</dbReference>
<feature type="transmembrane region" description="Helical" evidence="9">
    <location>
        <begin position="348"/>
        <end position="370"/>
    </location>
</feature>
<dbReference type="GO" id="GO:0005351">
    <property type="term" value="F:carbohydrate:proton symporter activity"/>
    <property type="evidence" value="ECO:0007669"/>
    <property type="project" value="TreeGrafter"/>
</dbReference>
<dbReference type="Pfam" id="PF00083">
    <property type="entry name" value="Sugar_tr"/>
    <property type="match status" value="1"/>
</dbReference>
<keyword evidence="3 7" id="KW-0813">Transport</keyword>
<dbReference type="InterPro" id="IPR003663">
    <property type="entry name" value="Sugar/inositol_transpt"/>
</dbReference>
<comment type="similarity">
    <text evidence="2 7">Belongs to the major facilitator superfamily. Sugar transporter (TC 2.A.1.1) family.</text>
</comment>
<dbReference type="InterPro" id="IPR036259">
    <property type="entry name" value="MFS_trans_sf"/>
</dbReference>
<dbReference type="PROSITE" id="PS00217">
    <property type="entry name" value="SUGAR_TRANSPORT_2"/>
    <property type="match status" value="1"/>
</dbReference>
<feature type="transmembrane region" description="Helical" evidence="9">
    <location>
        <begin position="75"/>
        <end position="94"/>
    </location>
</feature>
<keyword evidence="12" id="KW-1185">Reference proteome</keyword>
<dbReference type="CDD" id="cd17356">
    <property type="entry name" value="MFS_HXT"/>
    <property type="match status" value="1"/>
</dbReference>
<proteinExistence type="inferred from homology"/>
<keyword evidence="5 9" id="KW-1133">Transmembrane helix</keyword>
<dbReference type="PROSITE" id="PS00216">
    <property type="entry name" value="SUGAR_TRANSPORT_1"/>
    <property type="match status" value="1"/>
</dbReference>
<feature type="transmembrane region" description="Helical" evidence="9">
    <location>
        <begin position="134"/>
        <end position="151"/>
    </location>
</feature>
<comment type="subcellular location">
    <subcellularLocation>
        <location evidence="1">Membrane</location>
        <topology evidence="1">Multi-pass membrane protein</topology>
    </subcellularLocation>
</comment>
<evidence type="ECO:0000259" key="10">
    <source>
        <dbReference type="PROSITE" id="PS50850"/>
    </source>
</evidence>
<feature type="transmembrane region" description="Helical" evidence="9">
    <location>
        <begin position="196"/>
        <end position="215"/>
    </location>
</feature>
<dbReference type="Gene3D" id="1.20.1250.20">
    <property type="entry name" value="MFS general substrate transporter like domains"/>
    <property type="match status" value="1"/>
</dbReference>
<evidence type="ECO:0000256" key="3">
    <source>
        <dbReference type="ARBA" id="ARBA00022448"/>
    </source>
</evidence>
<sequence length="574" mass="61942">MAIAMGWQKPDNVAGSSAPAIMVGLFVASGGLLFGYDTGAINGILAMTEFKAQFGANCRSTTINDPTSTICPKDASLIVAILSAGTAVGSLLAAPAGDSLGRRITLLLAVGLFCIGAVCQVCATAMALLLVGRALAGVGVGAISVLVPLYQSEMAPKWIRGTLVCAYQLSITIGLFSASVINIITSTLTNSSAFRIPLGLQIVPALILTAGLLILPETPRFLVKQGKNEAAGLSLSRLRRLDITHPALIEELQEIIANHQYELTLGAATYKDIFFGSPHLGRRTFTGCGLQMLQQLTGINFIMYYSTTFFNGAGVNSPYTKSTIINVINVVSTIPGLLIIESWGRRRLLMIGALGMAACQLFMATFTTAAGSDLRDVKETMLVVFCCFNIFFFAASWGPVVWVVTSEIYPLKVRAKSMSVSTASNWILNFGIAYATPYMVESGPGSASFGPKIFFIWGAFCILAFFFVWCMVYETSKISLEQIDEMYERVNHAWNSKEFQPSWSFQQILDQGWSPSGIPEHELQTTTSQTSADTTLGDSSSSTITIHHDDERQTGHRASRENKSIPMANVDFSY</sequence>
<dbReference type="PANTHER" id="PTHR48022">
    <property type="entry name" value="PLASTIDIC GLUCOSE TRANSPORTER 4"/>
    <property type="match status" value="1"/>
</dbReference>
<evidence type="ECO:0000313" key="12">
    <source>
        <dbReference type="Proteomes" id="UP001251528"/>
    </source>
</evidence>
<comment type="caution">
    <text evidence="11">The sequence shown here is derived from an EMBL/GenBank/DDBJ whole genome shotgun (WGS) entry which is preliminary data.</text>
</comment>
<feature type="domain" description="Major facilitator superfamily (MFS) profile" evidence="10">
    <location>
        <begin position="23"/>
        <end position="476"/>
    </location>
</feature>
<gene>
    <name evidence="11" type="primary">RCO3</name>
    <name evidence="11" type="ORF">QQS21_004749</name>
</gene>
<evidence type="ECO:0000256" key="1">
    <source>
        <dbReference type="ARBA" id="ARBA00004141"/>
    </source>
</evidence>
<feature type="compositionally biased region" description="Basic and acidic residues" evidence="8">
    <location>
        <begin position="546"/>
        <end position="563"/>
    </location>
</feature>
<dbReference type="InterPro" id="IPR005828">
    <property type="entry name" value="MFS_sugar_transport-like"/>
</dbReference>
<feature type="compositionally biased region" description="Polar residues" evidence="8">
    <location>
        <begin position="536"/>
        <end position="545"/>
    </location>
</feature>
<dbReference type="Proteomes" id="UP001251528">
    <property type="component" value="Unassembled WGS sequence"/>
</dbReference>
<feature type="transmembrane region" description="Helical" evidence="9">
    <location>
        <begin position="12"/>
        <end position="36"/>
    </location>
</feature>
<feature type="transmembrane region" description="Helical" evidence="9">
    <location>
        <begin position="454"/>
        <end position="473"/>
    </location>
</feature>
<dbReference type="PRINTS" id="PR00171">
    <property type="entry name" value="SUGRTRNSPORT"/>
</dbReference>
<feature type="compositionally biased region" description="Low complexity" evidence="8">
    <location>
        <begin position="524"/>
        <end position="535"/>
    </location>
</feature>
<accession>A0AAJ0CQP6</accession>
<dbReference type="InterPro" id="IPR020846">
    <property type="entry name" value="MFS_dom"/>
</dbReference>
<dbReference type="EMBL" id="JASWJB010000072">
    <property type="protein sequence ID" value="KAK2601675.1"/>
    <property type="molecule type" value="Genomic_DNA"/>
</dbReference>
<evidence type="ECO:0000256" key="6">
    <source>
        <dbReference type="ARBA" id="ARBA00023136"/>
    </source>
</evidence>
<evidence type="ECO:0000256" key="5">
    <source>
        <dbReference type="ARBA" id="ARBA00022989"/>
    </source>
</evidence>
<evidence type="ECO:0000256" key="2">
    <source>
        <dbReference type="ARBA" id="ARBA00010992"/>
    </source>
</evidence>
<organism evidence="11 12">
    <name type="scientific">Conoideocrella luteorostrata</name>
    <dbReference type="NCBI Taxonomy" id="1105319"/>
    <lineage>
        <taxon>Eukaryota</taxon>
        <taxon>Fungi</taxon>
        <taxon>Dikarya</taxon>
        <taxon>Ascomycota</taxon>
        <taxon>Pezizomycotina</taxon>
        <taxon>Sordariomycetes</taxon>
        <taxon>Hypocreomycetidae</taxon>
        <taxon>Hypocreales</taxon>
        <taxon>Clavicipitaceae</taxon>
        <taxon>Conoideocrella</taxon>
    </lineage>
</organism>
<dbReference type="InterPro" id="IPR050360">
    <property type="entry name" value="MFS_Sugar_Transporters"/>
</dbReference>
<keyword evidence="4 9" id="KW-0812">Transmembrane</keyword>
<evidence type="ECO:0000256" key="9">
    <source>
        <dbReference type="SAM" id="Phobius"/>
    </source>
</evidence>
<dbReference type="PROSITE" id="PS50850">
    <property type="entry name" value="MFS"/>
    <property type="match status" value="1"/>
</dbReference>
<evidence type="ECO:0000256" key="4">
    <source>
        <dbReference type="ARBA" id="ARBA00022692"/>
    </source>
</evidence>
<evidence type="ECO:0000256" key="7">
    <source>
        <dbReference type="RuleBase" id="RU003346"/>
    </source>
</evidence>
<dbReference type="SUPFAM" id="SSF103473">
    <property type="entry name" value="MFS general substrate transporter"/>
    <property type="match status" value="1"/>
</dbReference>
<keyword evidence="6 9" id="KW-0472">Membrane</keyword>
<dbReference type="GO" id="GO:0016020">
    <property type="term" value="C:membrane"/>
    <property type="evidence" value="ECO:0007669"/>
    <property type="project" value="UniProtKB-SubCell"/>
</dbReference>
<feature type="transmembrane region" description="Helical" evidence="9">
    <location>
        <begin position="163"/>
        <end position="184"/>
    </location>
</feature>
<name>A0AAJ0CQP6_9HYPO</name>
<dbReference type="AlphaFoldDB" id="A0AAJ0CQP6"/>
<keyword evidence="11" id="KW-0762">Sugar transport</keyword>
<dbReference type="PANTHER" id="PTHR48022:SF40">
    <property type="entry name" value="MAJOR FACILITATOR SUPERFAMILY (MFS) PROFILE DOMAIN-CONTAINING PROTEIN"/>
    <property type="match status" value="1"/>
</dbReference>
<evidence type="ECO:0000313" key="11">
    <source>
        <dbReference type="EMBL" id="KAK2601675.1"/>
    </source>
</evidence>
<reference evidence="11" key="1">
    <citation type="submission" date="2023-06" db="EMBL/GenBank/DDBJ databases">
        <title>Conoideocrella luteorostrata (Hypocreales: Clavicipitaceae), a potential biocontrol fungus for elongate hemlock scale in United States Christmas tree production areas.</title>
        <authorList>
            <person name="Barrett H."/>
            <person name="Lovett B."/>
            <person name="Macias A.M."/>
            <person name="Stajich J.E."/>
            <person name="Kasson M.T."/>
        </authorList>
    </citation>
    <scope>NUCLEOTIDE SEQUENCE</scope>
    <source>
        <strain evidence="11">ARSEF 14590</strain>
    </source>
</reference>
<feature type="transmembrane region" description="Helical" evidence="9">
    <location>
        <begin position="106"/>
        <end position="128"/>
    </location>
</feature>
<feature type="transmembrane region" description="Helical" evidence="9">
    <location>
        <begin position="417"/>
        <end position="434"/>
    </location>
</feature>
<dbReference type="InterPro" id="IPR005829">
    <property type="entry name" value="Sugar_transporter_CS"/>
</dbReference>
<feature type="region of interest" description="Disordered" evidence="8">
    <location>
        <begin position="519"/>
        <end position="574"/>
    </location>
</feature>